<proteinExistence type="predicted"/>
<gene>
    <name evidence="1" type="ORF">HMPREF9265_1319</name>
</gene>
<dbReference type="Proteomes" id="UP000003070">
    <property type="component" value="Unassembled WGS sequence"/>
</dbReference>
<name>E3C9J4_9LACO</name>
<evidence type="ECO:0000313" key="1">
    <source>
        <dbReference type="EMBL" id="EFQ52614.1"/>
    </source>
</evidence>
<organism evidence="1 2">
    <name type="scientific">Limosilactobacillus oris PB013-T2-3</name>
    <dbReference type="NCBI Taxonomy" id="908339"/>
    <lineage>
        <taxon>Bacteria</taxon>
        <taxon>Bacillati</taxon>
        <taxon>Bacillota</taxon>
        <taxon>Bacilli</taxon>
        <taxon>Lactobacillales</taxon>
        <taxon>Lactobacillaceae</taxon>
        <taxon>Limosilactobacillus</taxon>
    </lineage>
</organism>
<evidence type="ECO:0000313" key="2">
    <source>
        <dbReference type="Proteomes" id="UP000003070"/>
    </source>
</evidence>
<dbReference type="AlphaFoldDB" id="E3C9J4"/>
<sequence>MRNKRINSVLIHPPTRMEVCNKHTKKSGQNRLAKLILITFKLS</sequence>
<comment type="caution">
    <text evidence="1">The sequence shown here is derived from an EMBL/GenBank/DDBJ whole genome shotgun (WGS) entry which is preliminary data.</text>
</comment>
<reference evidence="1 2" key="1">
    <citation type="submission" date="2010-10" db="EMBL/GenBank/DDBJ databases">
        <authorList>
            <person name="Durkin A.S."/>
            <person name="Madupu R."/>
            <person name="Torralba M."/>
            <person name="Gillis M."/>
            <person name="Methe B."/>
            <person name="Sutton G."/>
            <person name="Nelson K.E."/>
        </authorList>
    </citation>
    <scope>NUCLEOTIDE SEQUENCE [LARGE SCALE GENOMIC DNA]</scope>
    <source>
        <strain evidence="1 2">PB013-T2-3</strain>
    </source>
</reference>
<dbReference type="EMBL" id="AEKL01000066">
    <property type="protein sequence ID" value="EFQ52614.1"/>
    <property type="molecule type" value="Genomic_DNA"/>
</dbReference>
<accession>E3C9J4</accession>
<protein>
    <submittedName>
        <fullName evidence="1">Uncharacterized protein</fullName>
    </submittedName>
</protein>